<accession>A0A645E7M8</accession>
<dbReference type="Pfam" id="PF14472">
    <property type="entry name" value="DUF4429"/>
    <property type="match status" value="1"/>
</dbReference>
<dbReference type="InterPro" id="IPR018649">
    <property type="entry name" value="SHOCT"/>
</dbReference>
<dbReference type="InterPro" id="IPR027860">
    <property type="entry name" value="DUF4429"/>
</dbReference>
<sequence length="152" mass="16945">MINEFEIKVPNKVKVTIDDAELTIARKGFMSFGNGLRGEKTIPLQNITAIQLKKPGAMHGYIQFSLLGAQEAKGDAIELMKDENTIVFAGRHLDDMMELKRMIESHNAPANPIVQSQGSSVAMQIKEFKELLDDGIITQEEFESKKKQLLGI</sequence>
<organism evidence="3">
    <name type="scientific">bioreactor metagenome</name>
    <dbReference type="NCBI Taxonomy" id="1076179"/>
    <lineage>
        <taxon>unclassified sequences</taxon>
        <taxon>metagenomes</taxon>
        <taxon>ecological metagenomes</taxon>
    </lineage>
</organism>
<evidence type="ECO:0000259" key="1">
    <source>
        <dbReference type="Pfam" id="PF09851"/>
    </source>
</evidence>
<dbReference type="EMBL" id="VSSQ01043191">
    <property type="protein sequence ID" value="MPM96853.1"/>
    <property type="molecule type" value="Genomic_DNA"/>
</dbReference>
<proteinExistence type="predicted"/>
<dbReference type="AlphaFoldDB" id="A0A645E7M8"/>
<dbReference type="Pfam" id="PF09851">
    <property type="entry name" value="SHOCT"/>
    <property type="match status" value="1"/>
</dbReference>
<evidence type="ECO:0000259" key="2">
    <source>
        <dbReference type="Pfam" id="PF14472"/>
    </source>
</evidence>
<protein>
    <recommendedName>
        <fullName evidence="4">SHOCT domain-containing protein</fullName>
    </recommendedName>
</protein>
<gene>
    <name evidence="3" type="ORF">SDC9_144018</name>
</gene>
<evidence type="ECO:0008006" key="4">
    <source>
        <dbReference type="Google" id="ProtNLM"/>
    </source>
</evidence>
<comment type="caution">
    <text evidence="3">The sequence shown here is derived from an EMBL/GenBank/DDBJ whole genome shotgun (WGS) entry which is preliminary data.</text>
</comment>
<feature type="domain" description="SHOCT" evidence="1">
    <location>
        <begin position="124"/>
        <end position="150"/>
    </location>
</feature>
<reference evidence="3" key="1">
    <citation type="submission" date="2019-08" db="EMBL/GenBank/DDBJ databases">
        <authorList>
            <person name="Kucharzyk K."/>
            <person name="Murdoch R.W."/>
            <person name="Higgins S."/>
            <person name="Loffler F."/>
        </authorList>
    </citation>
    <scope>NUCLEOTIDE SEQUENCE</scope>
</reference>
<name>A0A645E7M8_9ZZZZ</name>
<evidence type="ECO:0000313" key="3">
    <source>
        <dbReference type="EMBL" id="MPM96853.1"/>
    </source>
</evidence>
<feature type="domain" description="DUF4429" evidence="2">
    <location>
        <begin position="15"/>
        <end position="99"/>
    </location>
</feature>